<organism evidence="4 5">
    <name type="scientific">Parashewanella spongiae</name>
    <dbReference type="NCBI Taxonomy" id="342950"/>
    <lineage>
        <taxon>Bacteria</taxon>
        <taxon>Pseudomonadati</taxon>
        <taxon>Pseudomonadota</taxon>
        <taxon>Gammaproteobacteria</taxon>
        <taxon>Alteromonadales</taxon>
        <taxon>Shewanellaceae</taxon>
        <taxon>Parashewanella</taxon>
    </lineage>
</organism>
<dbReference type="InterPro" id="IPR032386">
    <property type="entry name" value="FlgT_M"/>
</dbReference>
<evidence type="ECO:0000259" key="2">
    <source>
        <dbReference type="Pfam" id="PF16539"/>
    </source>
</evidence>
<reference evidence="4 5" key="1">
    <citation type="submission" date="2018-09" db="EMBL/GenBank/DDBJ databases">
        <title>Phylogeny of the Shewanellaceae, and recommendation for two new genera, Pseudoshewanella and Parashewanella.</title>
        <authorList>
            <person name="Wang G."/>
        </authorList>
    </citation>
    <scope>NUCLEOTIDE SEQUENCE [LARGE SCALE GENOMIC DNA]</scope>
    <source>
        <strain evidence="4 5">KCTC 22492</strain>
    </source>
</reference>
<keyword evidence="5" id="KW-1185">Reference proteome</keyword>
<evidence type="ECO:0000259" key="1">
    <source>
        <dbReference type="Pfam" id="PF16538"/>
    </source>
</evidence>
<dbReference type="Gene3D" id="3.30.1660.40">
    <property type="entry name" value="FlgT, N-terminal domain"/>
    <property type="match status" value="1"/>
</dbReference>
<accession>A0A3A6U692</accession>
<feature type="domain" description="Flagellar assembly protein T N-terminal" evidence="3">
    <location>
        <begin position="47"/>
        <end position="131"/>
    </location>
</feature>
<dbReference type="Gene3D" id="3.40.50.10610">
    <property type="entry name" value="ABC-type transport auxiliary lipoprotein component"/>
    <property type="match status" value="1"/>
</dbReference>
<dbReference type="EMBL" id="QYYH01000001">
    <property type="protein sequence ID" value="RJY19553.1"/>
    <property type="molecule type" value="Genomic_DNA"/>
</dbReference>
<feature type="domain" description="Flagellar assembly protein T C-terminal" evidence="1">
    <location>
        <begin position="335"/>
        <end position="409"/>
    </location>
</feature>
<dbReference type="Pfam" id="PF16538">
    <property type="entry name" value="FlgT_C"/>
    <property type="match status" value="1"/>
</dbReference>
<keyword evidence="4" id="KW-0966">Cell projection</keyword>
<evidence type="ECO:0000313" key="5">
    <source>
        <dbReference type="Proteomes" id="UP000273022"/>
    </source>
</evidence>
<dbReference type="AlphaFoldDB" id="A0A3A6U692"/>
<dbReference type="Gene3D" id="2.40.10.410">
    <property type="entry name" value="FlgT, C-terminal domain"/>
    <property type="match status" value="1"/>
</dbReference>
<dbReference type="InterPro" id="IPR032388">
    <property type="entry name" value="FlgT_C"/>
</dbReference>
<dbReference type="InterPro" id="IPR038180">
    <property type="entry name" value="FlgT_N_sf"/>
</dbReference>
<proteinExistence type="predicted"/>
<keyword evidence="4" id="KW-0969">Cilium</keyword>
<evidence type="ECO:0000313" key="4">
    <source>
        <dbReference type="EMBL" id="RJY19553.1"/>
    </source>
</evidence>
<keyword evidence="4" id="KW-0282">Flagellum</keyword>
<protein>
    <submittedName>
        <fullName evidence="4">Flagellar biosynthesis protein FlgT</fullName>
    </submittedName>
</protein>
<name>A0A3A6U692_9GAMM</name>
<feature type="domain" description="Flagellar assembly protein T middle" evidence="2">
    <location>
        <begin position="144"/>
        <end position="289"/>
    </location>
</feature>
<dbReference type="InterPro" id="IPR032370">
    <property type="entry name" value="FlgT_N"/>
</dbReference>
<comment type="caution">
    <text evidence="4">The sequence shown here is derived from an EMBL/GenBank/DDBJ whole genome shotgun (WGS) entry which is preliminary data.</text>
</comment>
<dbReference type="InterPro" id="IPR038165">
    <property type="entry name" value="FlgT_C_sf"/>
</dbReference>
<dbReference type="Pfam" id="PF16548">
    <property type="entry name" value="FlgT_N"/>
    <property type="match status" value="1"/>
</dbReference>
<dbReference type="Proteomes" id="UP000273022">
    <property type="component" value="Unassembled WGS sequence"/>
</dbReference>
<sequence length="410" mass="46802">MLKIISFTFCQSHDVSIKGRNSMRSITNNLFIICMSFAVFSYDTQAEWLTVSGEALIMNNEVNSARNEAINNALKSASFYHGIQINSTQEFQNGKLLSDNITLENPPNSQKFEFVSEQIRNNIIHVEIRIDTDVHNKNTDQLSSGKSIVFIPQATVKDRTQLRYGQLYGFEEAISEQIGRSLTKHSQLTLANVHATERLDHQQNTFNNTNELPKWISLKTDSQYILTPTVLNIAPETAKTGPLGFWKVSQSRQFRIRFSLYHGISGENIWNRVYSTSADWDFKPHEIISPFSDEFWNSEYGEEIEHTLEKASHEMDEALKERPLMGQIISIDNYQMIINLGRKHGMVVGDTLKIVLKNDLPDRLNVSRIIAIKSKASVHVTQLTESTAVVRWSNPKILENIQIDDIVLKI</sequence>
<dbReference type="Pfam" id="PF16539">
    <property type="entry name" value="FlgT_M"/>
    <property type="match status" value="1"/>
</dbReference>
<gene>
    <name evidence="4" type="ORF">D5R81_00160</name>
</gene>
<evidence type="ECO:0000259" key="3">
    <source>
        <dbReference type="Pfam" id="PF16548"/>
    </source>
</evidence>